<dbReference type="InterPro" id="IPR046625">
    <property type="entry name" value="DUF6737"/>
</dbReference>
<feature type="transmembrane region" description="Helical" evidence="1">
    <location>
        <begin position="41"/>
        <end position="62"/>
    </location>
</feature>
<sequence>MTPQPASTNVWHQKPWWCQPWSIALTGIVLISGSWLPFHRIWITAIVALPVLTWMGFFLILYPQAVQQEALQQALSQTGSSPSESQKPLN</sequence>
<evidence type="ECO:0000259" key="2">
    <source>
        <dbReference type="Pfam" id="PF20522"/>
    </source>
</evidence>
<dbReference type="AlphaFoldDB" id="A0A951QFH3"/>
<dbReference type="EMBL" id="JAHHHD010000026">
    <property type="protein sequence ID" value="MBW4660810.1"/>
    <property type="molecule type" value="Genomic_DNA"/>
</dbReference>
<evidence type="ECO:0000313" key="3">
    <source>
        <dbReference type="EMBL" id="MBW4660810.1"/>
    </source>
</evidence>
<protein>
    <recommendedName>
        <fullName evidence="2">DUF6737 domain-containing protein</fullName>
    </recommendedName>
</protein>
<name>A0A951QFH3_9CYAN</name>
<dbReference type="Proteomes" id="UP000757435">
    <property type="component" value="Unassembled WGS sequence"/>
</dbReference>
<accession>A0A951QFH3</accession>
<feature type="domain" description="DUF6737" evidence="2">
    <location>
        <begin position="9"/>
        <end position="65"/>
    </location>
</feature>
<dbReference type="PANTHER" id="PTHR36046:SF1">
    <property type="entry name" value="DUF6737 DOMAIN-CONTAINING PROTEIN"/>
    <property type="match status" value="1"/>
</dbReference>
<gene>
    <name evidence="3" type="ORF">KME15_19215</name>
</gene>
<organism evidence="3 4">
    <name type="scientific">Drouetiella hepatica Uher 2000/2452</name>
    <dbReference type="NCBI Taxonomy" id="904376"/>
    <lineage>
        <taxon>Bacteria</taxon>
        <taxon>Bacillati</taxon>
        <taxon>Cyanobacteriota</taxon>
        <taxon>Cyanophyceae</taxon>
        <taxon>Oculatellales</taxon>
        <taxon>Oculatellaceae</taxon>
        <taxon>Drouetiella</taxon>
    </lineage>
</organism>
<dbReference type="Pfam" id="PF20522">
    <property type="entry name" value="DUF6737"/>
    <property type="match status" value="1"/>
</dbReference>
<reference evidence="3" key="2">
    <citation type="journal article" date="2022" name="Microbiol. Resour. Announc.">
        <title>Metagenome Sequencing to Explore Phylogenomics of Terrestrial Cyanobacteria.</title>
        <authorList>
            <person name="Ward R.D."/>
            <person name="Stajich J.E."/>
            <person name="Johansen J.R."/>
            <person name="Huntemann M."/>
            <person name="Clum A."/>
            <person name="Foster B."/>
            <person name="Foster B."/>
            <person name="Roux S."/>
            <person name="Palaniappan K."/>
            <person name="Varghese N."/>
            <person name="Mukherjee S."/>
            <person name="Reddy T.B.K."/>
            <person name="Daum C."/>
            <person name="Copeland A."/>
            <person name="Chen I.A."/>
            <person name="Ivanova N.N."/>
            <person name="Kyrpides N.C."/>
            <person name="Shapiro N."/>
            <person name="Eloe-Fadrosh E.A."/>
            <person name="Pietrasiak N."/>
        </authorList>
    </citation>
    <scope>NUCLEOTIDE SEQUENCE</scope>
    <source>
        <strain evidence="3">UHER 2000/2452</strain>
    </source>
</reference>
<evidence type="ECO:0000256" key="1">
    <source>
        <dbReference type="SAM" id="Phobius"/>
    </source>
</evidence>
<keyword evidence="1" id="KW-0812">Transmembrane</keyword>
<evidence type="ECO:0000313" key="4">
    <source>
        <dbReference type="Proteomes" id="UP000757435"/>
    </source>
</evidence>
<comment type="caution">
    <text evidence="3">The sequence shown here is derived from an EMBL/GenBank/DDBJ whole genome shotgun (WGS) entry which is preliminary data.</text>
</comment>
<keyword evidence="1" id="KW-0472">Membrane</keyword>
<dbReference type="PANTHER" id="PTHR36046">
    <property type="entry name" value="PROTEIN, PUTATIVE-RELATED"/>
    <property type="match status" value="1"/>
</dbReference>
<feature type="transmembrane region" description="Helical" evidence="1">
    <location>
        <begin position="16"/>
        <end position="35"/>
    </location>
</feature>
<keyword evidence="1" id="KW-1133">Transmembrane helix</keyword>
<proteinExistence type="predicted"/>
<reference evidence="3" key="1">
    <citation type="submission" date="2021-05" db="EMBL/GenBank/DDBJ databases">
        <authorList>
            <person name="Pietrasiak N."/>
            <person name="Ward R."/>
            <person name="Stajich J.E."/>
            <person name="Kurbessoian T."/>
        </authorList>
    </citation>
    <scope>NUCLEOTIDE SEQUENCE</scope>
    <source>
        <strain evidence="3">UHER 2000/2452</strain>
    </source>
</reference>